<feature type="transmembrane region" description="Helical" evidence="6">
    <location>
        <begin position="63"/>
        <end position="84"/>
    </location>
</feature>
<evidence type="ECO:0000256" key="5">
    <source>
        <dbReference type="ARBA" id="ARBA00023136"/>
    </source>
</evidence>
<feature type="transmembrane region" description="Helical" evidence="6">
    <location>
        <begin position="155"/>
        <end position="179"/>
    </location>
</feature>
<dbReference type="GO" id="GO:0022857">
    <property type="term" value="F:transmembrane transporter activity"/>
    <property type="evidence" value="ECO:0007669"/>
    <property type="project" value="TreeGrafter"/>
</dbReference>
<dbReference type="GO" id="GO:0005886">
    <property type="term" value="C:plasma membrane"/>
    <property type="evidence" value="ECO:0007669"/>
    <property type="project" value="UniProtKB-SubCell"/>
</dbReference>
<comment type="subcellular location">
    <subcellularLocation>
        <location evidence="1">Cell membrane</location>
        <topology evidence="1">Multi-pass membrane protein</topology>
    </subcellularLocation>
</comment>
<evidence type="ECO:0000256" key="1">
    <source>
        <dbReference type="ARBA" id="ARBA00004651"/>
    </source>
</evidence>
<dbReference type="AlphaFoldDB" id="A0A4V1CAY1"/>
<dbReference type="PANTHER" id="PTHR43124:SF3">
    <property type="entry name" value="CHLORAMPHENICOL EFFLUX PUMP RV0191"/>
    <property type="match status" value="1"/>
</dbReference>
<dbReference type="EMBL" id="CP035088">
    <property type="protein sequence ID" value="QBZ90484.1"/>
    <property type="molecule type" value="Genomic_DNA"/>
</dbReference>
<evidence type="ECO:0000256" key="2">
    <source>
        <dbReference type="ARBA" id="ARBA00022475"/>
    </source>
</evidence>
<reference evidence="7 8" key="1">
    <citation type="journal article" date="2019" name="Front. Microbiol.">
        <title>In silico and Genetic Analyses of Cyclic Lipopeptide Synthetic Gene Clusters in Pseudomonas sp. 11K1.</title>
        <authorList>
            <person name="Zhao H."/>
            <person name="Liu Y.P."/>
            <person name="Zhang L.Q."/>
        </authorList>
    </citation>
    <scope>NUCLEOTIDE SEQUENCE [LARGE SCALE GENOMIC DNA]</scope>
    <source>
        <strain evidence="7 8">11K1</strain>
    </source>
</reference>
<evidence type="ECO:0000313" key="8">
    <source>
        <dbReference type="Proteomes" id="UP000296468"/>
    </source>
</evidence>
<keyword evidence="4 6" id="KW-1133">Transmembrane helix</keyword>
<name>A0A4V1CAY1_9PSED</name>
<feature type="transmembrane region" description="Helical" evidence="6">
    <location>
        <begin position="96"/>
        <end position="114"/>
    </location>
</feature>
<dbReference type="InterPro" id="IPR036259">
    <property type="entry name" value="MFS_trans_sf"/>
</dbReference>
<accession>A0A4V1CAY1</accession>
<proteinExistence type="predicted"/>
<dbReference type="Proteomes" id="UP000296468">
    <property type="component" value="Chromosome"/>
</dbReference>
<evidence type="ECO:0000313" key="7">
    <source>
        <dbReference type="EMBL" id="QBZ90484.1"/>
    </source>
</evidence>
<sequence length="219" mass="23886">MGILLLMPSIPTQKKMSIKSQLKILKQGSVWLSLSTVVFVFATMFSGYSFIAEYLEGVTHMNGTWVSAMLMAFGIFGFFGNFLFSAWLQKNAIRTRIIYPLLYIGIYVLVYLLGGSFSAMVLLTLLWGLLHSAGLVISQSWLMRDASEAPEFANSLYISFSNLGITLGASLAGWVIASLGTHNLVWSRIIFAALALLSIVAKLSLYGKGQASSAPVLAH</sequence>
<evidence type="ECO:0000256" key="6">
    <source>
        <dbReference type="SAM" id="Phobius"/>
    </source>
</evidence>
<gene>
    <name evidence="7" type="ORF">EPZ47_17770</name>
</gene>
<keyword evidence="2" id="KW-1003">Cell membrane</keyword>
<dbReference type="OrthoDB" id="9788453at2"/>
<keyword evidence="5 6" id="KW-0472">Membrane</keyword>
<keyword evidence="3 6" id="KW-0812">Transmembrane</keyword>
<dbReference type="SUPFAM" id="SSF103473">
    <property type="entry name" value="MFS general substrate transporter"/>
    <property type="match status" value="1"/>
</dbReference>
<dbReference type="InterPro" id="IPR050189">
    <property type="entry name" value="MFS_Efflux_Transporters"/>
</dbReference>
<dbReference type="KEGG" id="pvk:EPZ47_17770"/>
<dbReference type="PANTHER" id="PTHR43124">
    <property type="entry name" value="PURINE EFFLUX PUMP PBUE"/>
    <property type="match status" value="1"/>
</dbReference>
<feature type="transmembrane region" description="Helical" evidence="6">
    <location>
        <begin position="29"/>
        <end position="51"/>
    </location>
</feature>
<evidence type="ECO:0000256" key="4">
    <source>
        <dbReference type="ARBA" id="ARBA00022989"/>
    </source>
</evidence>
<evidence type="ECO:0000256" key="3">
    <source>
        <dbReference type="ARBA" id="ARBA00022692"/>
    </source>
</evidence>
<feature type="transmembrane region" description="Helical" evidence="6">
    <location>
        <begin position="185"/>
        <end position="205"/>
    </location>
</feature>
<dbReference type="RefSeq" id="WP_135846007.1">
    <property type="nucleotide sequence ID" value="NZ_CP035088.1"/>
</dbReference>
<organism evidence="7 8">
    <name type="scientific">Pseudomonas viciae</name>
    <dbReference type="NCBI Taxonomy" id="2505979"/>
    <lineage>
        <taxon>Bacteria</taxon>
        <taxon>Pseudomonadati</taxon>
        <taxon>Pseudomonadota</taxon>
        <taxon>Gammaproteobacteria</taxon>
        <taxon>Pseudomonadales</taxon>
        <taxon>Pseudomonadaceae</taxon>
        <taxon>Pseudomonas</taxon>
    </lineage>
</organism>
<protein>
    <submittedName>
        <fullName evidence="7">MFS transporter</fullName>
    </submittedName>
</protein>
<dbReference type="Gene3D" id="1.20.1250.20">
    <property type="entry name" value="MFS general substrate transporter like domains"/>
    <property type="match status" value="1"/>
</dbReference>